<protein>
    <submittedName>
        <fullName evidence="1">Uncharacterized protein</fullName>
    </submittedName>
</protein>
<dbReference type="AlphaFoldDB" id="A0A554LEL9"/>
<dbReference type="EMBL" id="VMGH01000044">
    <property type="protein sequence ID" value="TSC91268.1"/>
    <property type="molecule type" value="Genomic_DNA"/>
</dbReference>
<reference evidence="1 2" key="1">
    <citation type="submission" date="2017-07" db="EMBL/GenBank/DDBJ databases">
        <title>Mechanisms for carbon and nitrogen cycling indicate functional differentiation within the Candidate Phyla Radiation.</title>
        <authorList>
            <person name="Danczak R.E."/>
            <person name="Johnston M.D."/>
            <person name="Kenah C."/>
            <person name="Slattery M."/>
            <person name="Wrighton K.C."/>
            <person name="Wilkins M.J."/>
        </authorList>
    </citation>
    <scope>NUCLEOTIDE SEQUENCE [LARGE SCALE GENOMIC DNA]</scope>
    <source>
        <strain evidence="1">Licking1014_96</strain>
    </source>
</reference>
<comment type="caution">
    <text evidence="1">The sequence shown here is derived from an EMBL/GenBank/DDBJ whole genome shotgun (WGS) entry which is preliminary data.</text>
</comment>
<evidence type="ECO:0000313" key="1">
    <source>
        <dbReference type="EMBL" id="TSC91268.1"/>
    </source>
</evidence>
<organism evidence="1 2">
    <name type="scientific">Candidatus Berkelbacteria bacterium Licking1014_96</name>
    <dbReference type="NCBI Taxonomy" id="2017149"/>
    <lineage>
        <taxon>Bacteria</taxon>
        <taxon>Candidatus Berkelbacteria</taxon>
    </lineage>
</organism>
<proteinExistence type="predicted"/>
<dbReference type="Proteomes" id="UP000318296">
    <property type="component" value="Unassembled WGS sequence"/>
</dbReference>
<evidence type="ECO:0000313" key="2">
    <source>
        <dbReference type="Proteomes" id="UP000318296"/>
    </source>
</evidence>
<sequence>MTNLEIHGLAYDLCMAARVRERLLLEITARQYELLKEMVVTESRDIAKNTFGLDGISIPYIRIVSSDAPGIPSLDELVKLIKPVCDEEGLDIETLQLTGFYPKGEPLPK</sequence>
<name>A0A554LEL9_9BACT</name>
<accession>A0A554LEL9</accession>
<gene>
    <name evidence="1" type="ORF">CEN92_298</name>
</gene>